<dbReference type="Pfam" id="PF08818">
    <property type="entry name" value="DUF1801"/>
    <property type="match status" value="1"/>
</dbReference>
<evidence type="ECO:0000313" key="3">
    <source>
        <dbReference type="Proteomes" id="UP001321506"/>
    </source>
</evidence>
<gene>
    <name evidence="2" type="ORF">QF206_08440</name>
</gene>
<evidence type="ECO:0000313" key="2">
    <source>
        <dbReference type="EMBL" id="MDI2098987.1"/>
    </source>
</evidence>
<name>A0AAW6TD38_9MICO</name>
<sequence length="143" mass="16284">MADTKPTTQKTLPTDVPPEEFLATIPERSRRERGERLLELFRDETGEDAVMWGPSIVGFGTVRLKYDSGREGDWPRVGFSPRKGAMTLYGLTDHAELEPLLERLGTYTRSVACVYIKKLEDVDEAVLRELVRRAYRLALRVDA</sequence>
<dbReference type="AlphaFoldDB" id="A0AAW6TD38"/>
<accession>A0AAW6TD38</accession>
<dbReference type="RefSeq" id="WP_281488774.1">
    <property type="nucleotide sequence ID" value="NZ_JASATX010000003.1"/>
</dbReference>
<dbReference type="InterPro" id="IPR014922">
    <property type="entry name" value="YdhG-like"/>
</dbReference>
<organism evidence="2 3">
    <name type="scientific">Ruicaihuangia caeni</name>
    <dbReference type="NCBI Taxonomy" id="3042517"/>
    <lineage>
        <taxon>Bacteria</taxon>
        <taxon>Bacillati</taxon>
        <taxon>Actinomycetota</taxon>
        <taxon>Actinomycetes</taxon>
        <taxon>Micrococcales</taxon>
        <taxon>Microbacteriaceae</taxon>
        <taxon>Ruicaihuangia</taxon>
    </lineage>
</organism>
<protein>
    <submittedName>
        <fullName evidence="2">DUF1801 domain-containing protein</fullName>
    </submittedName>
</protein>
<comment type="caution">
    <text evidence="2">The sequence shown here is derived from an EMBL/GenBank/DDBJ whole genome shotgun (WGS) entry which is preliminary data.</text>
</comment>
<reference evidence="2 3" key="1">
    <citation type="submission" date="2023-04" db="EMBL/GenBank/DDBJ databases">
        <title>Klugiella caeni sp. nov. isolated from the sludge of biochemical tank.</title>
        <authorList>
            <person name="Geng K."/>
        </authorList>
    </citation>
    <scope>NUCLEOTIDE SEQUENCE [LARGE SCALE GENOMIC DNA]</scope>
    <source>
        <strain evidence="2 3">YN-L-19</strain>
    </source>
</reference>
<dbReference type="EMBL" id="JASATX010000003">
    <property type="protein sequence ID" value="MDI2098987.1"/>
    <property type="molecule type" value="Genomic_DNA"/>
</dbReference>
<evidence type="ECO:0000259" key="1">
    <source>
        <dbReference type="Pfam" id="PF08818"/>
    </source>
</evidence>
<keyword evidence="3" id="KW-1185">Reference proteome</keyword>
<proteinExistence type="predicted"/>
<feature type="domain" description="YdhG-like" evidence="1">
    <location>
        <begin position="30"/>
        <end position="134"/>
    </location>
</feature>
<dbReference type="Proteomes" id="UP001321506">
    <property type="component" value="Unassembled WGS sequence"/>
</dbReference>